<evidence type="ECO:0000256" key="6">
    <source>
        <dbReference type="ARBA" id="ARBA00049743"/>
    </source>
</evidence>
<dbReference type="AlphaFoldDB" id="A0AAV5WLE0"/>
<dbReference type="GO" id="GO:0015267">
    <property type="term" value="F:channel activity"/>
    <property type="evidence" value="ECO:0007669"/>
    <property type="project" value="TreeGrafter"/>
</dbReference>
<evidence type="ECO:0000313" key="8">
    <source>
        <dbReference type="EMBL" id="GMT31350.1"/>
    </source>
</evidence>
<name>A0AAV5WLE0_9BILA</name>
<dbReference type="InterPro" id="IPR007248">
    <property type="entry name" value="Mpv17_PMP22"/>
</dbReference>
<organism evidence="8 9">
    <name type="scientific">Pristionchus fissidentatus</name>
    <dbReference type="NCBI Taxonomy" id="1538716"/>
    <lineage>
        <taxon>Eukaryota</taxon>
        <taxon>Metazoa</taxon>
        <taxon>Ecdysozoa</taxon>
        <taxon>Nematoda</taxon>
        <taxon>Chromadorea</taxon>
        <taxon>Rhabditida</taxon>
        <taxon>Rhabditina</taxon>
        <taxon>Diplogasteromorpha</taxon>
        <taxon>Diplogasteroidea</taxon>
        <taxon>Neodiplogasteridae</taxon>
        <taxon>Pristionchus</taxon>
    </lineage>
</organism>
<evidence type="ECO:0000256" key="3">
    <source>
        <dbReference type="ARBA" id="ARBA00022692"/>
    </source>
</evidence>
<comment type="caution">
    <text evidence="8">The sequence shown here is derived from an EMBL/GenBank/DDBJ whole genome shotgun (WGS) entry which is preliminary data.</text>
</comment>
<keyword evidence="9" id="KW-1185">Reference proteome</keyword>
<feature type="transmembrane region" description="Helical" evidence="7">
    <location>
        <begin position="146"/>
        <end position="167"/>
    </location>
</feature>
<evidence type="ECO:0000256" key="2">
    <source>
        <dbReference type="ARBA" id="ARBA00006824"/>
    </source>
</evidence>
<keyword evidence="5 7" id="KW-0472">Membrane</keyword>
<protein>
    <recommendedName>
        <fullName evidence="6">Mitochondrial inner membrane protein Mpv17</fullName>
    </recommendedName>
</protein>
<comment type="subcellular location">
    <subcellularLocation>
        <location evidence="1">Membrane</location>
        <topology evidence="1">Multi-pass membrane protein</topology>
    </subcellularLocation>
</comment>
<gene>
    <name evidence="8" type="ORF">PFISCL1PPCAC_22647</name>
</gene>
<keyword evidence="4 7" id="KW-1133">Transmembrane helix</keyword>
<evidence type="ECO:0000256" key="5">
    <source>
        <dbReference type="ARBA" id="ARBA00023136"/>
    </source>
</evidence>
<evidence type="ECO:0000313" key="9">
    <source>
        <dbReference type="Proteomes" id="UP001432322"/>
    </source>
</evidence>
<dbReference type="PANTHER" id="PTHR11266:SF17">
    <property type="entry name" value="PROTEIN MPV17"/>
    <property type="match status" value="1"/>
</dbReference>
<dbReference type="EMBL" id="BTSY01000006">
    <property type="protein sequence ID" value="GMT31350.1"/>
    <property type="molecule type" value="Genomic_DNA"/>
</dbReference>
<dbReference type="GO" id="GO:1901858">
    <property type="term" value="P:regulation of mitochondrial DNA metabolic process"/>
    <property type="evidence" value="ECO:0007669"/>
    <property type="project" value="TreeGrafter"/>
</dbReference>
<dbReference type="Proteomes" id="UP001432322">
    <property type="component" value="Unassembled WGS sequence"/>
</dbReference>
<dbReference type="GO" id="GO:0016020">
    <property type="term" value="C:membrane"/>
    <property type="evidence" value="ECO:0007669"/>
    <property type="project" value="UniProtKB-SubCell"/>
</dbReference>
<feature type="non-terminal residue" evidence="8">
    <location>
        <position position="1"/>
    </location>
</feature>
<evidence type="ECO:0000256" key="7">
    <source>
        <dbReference type="RuleBase" id="RU363053"/>
    </source>
</evidence>
<dbReference type="Pfam" id="PF04117">
    <property type="entry name" value="Mpv17_PMP22"/>
    <property type="match status" value="1"/>
</dbReference>
<dbReference type="GO" id="GO:0005739">
    <property type="term" value="C:mitochondrion"/>
    <property type="evidence" value="ECO:0007669"/>
    <property type="project" value="TreeGrafter"/>
</dbReference>
<accession>A0AAV5WLE0</accession>
<sequence>VVFQMIRWYKRMMQTRPLLTQMVSSGMISAAGDAIAQFAIEKRSVREYDLMRTARFFVLTGGIIAPALSRWFIVLEKINKGPAKLLPLKRLAVDQAVFAPTFNAFILVMLRVLEGYTPSESVAACKRDWWGIWTTSLKVWPLVNLFNFYLVPLPMRVIFVQFVALFWNSYLSFVTQPKLHPRPHEADY</sequence>
<evidence type="ECO:0000256" key="4">
    <source>
        <dbReference type="ARBA" id="ARBA00022989"/>
    </source>
</evidence>
<reference evidence="8" key="1">
    <citation type="submission" date="2023-10" db="EMBL/GenBank/DDBJ databases">
        <title>Genome assembly of Pristionchus species.</title>
        <authorList>
            <person name="Yoshida K."/>
            <person name="Sommer R.J."/>
        </authorList>
    </citation>
    <scope>NUCLEOTIDE SEQUENCE</scope>
    <source>
        <strain evidence="8">RS5133</strain>
    </source>
</reference>
<comment type="similarity">
    <text evidence="2 7">Belongs to the peroxisomal membrane protein PXMP2/4 family.</text>
</comment>
<proteinExistence type="inferred from homology"/>
<evidence type="ECO:0000256" key="1">
    <source>
        <dbReference type="ARBA" id="ARBA00004141"/>
    </source>
</evidence>
<dbReference type="PANTHER" id="PTHR11266">
    <property type="entry name" value="PEROXISOMAL MEMBRANE PROTEIN 2, PXMP2 MPV17"/>
    <property type="match status" value="1"/>
</dbReference>
<feature type="transmembrane region" description="Helical" evidence="7">
    <location>
        <begin position="56"/>
        <end position="75"/>
    </location>
</feature>
<keyword evidence="3 7" id="KW-0812">Transmembrane</keyword>